<dbReference type="HOGENOM" id="CLU_035251_0_0_1"/>
<feature type="compositionally biased region" description="Low complexity" evidence="5">
    <location>
        <begin position="481"/>
        <end position="490"/>
    </location>
</feature>
<dbReference type="Gene3D" id="3.30.40.10">
    <property type="entry name" value="Zinc/RING finger domain, C3HC4 (zinc finger)"/>
    <property type="match status" value="1"/>
</dbReference>
<dbReference type="InterPro" id="IPR019787">
    <property type="entry name" value="Znf_PHD-finger"/>
</dbReference>
<dbReference type="SMART" id="SM00249">
    <property type="entry name" value="PHD"/>
    <property type="match status" value="1"/>
</dbReference>
<dbReference type="AlphaFoldDB" id="A0A024SIF4"/>
<dbReference type="PROSITE" id="PS01359">
    <property type="entry name" value="ZF_PHD_1"/>
    <property type="match status" value="1"/>
</dbReference>
<dbReference type="InterPro" id="IPR001965">
    <property type="entry name" value="Znf_PHD"/>
</dbReference>
<dbReference type="EMBL" id="KI911141">
    <property type="protein sequence ID" value="ETS04506.1"/>
    <property type="molecule type" value="Genomic_DNA"/>
</dbReference>
<reference evidence="8" key="1">
    <citation type="journal article" date="2013" name="Ind. Biotechnol.">
        <title>Comparative genomics analysis of Trichoderma reesei strains.</title>
        <authorList>
            <person name="Koike H."/>
            <person name="Aerts A."/>
            <person name="LaButti K."/>
            <person name="Grigoriev I.V."/>
            <person name="Baker S.E."/>
        </authorList>
    </citation>
    <scope>NUCLEOTIDE SEQUENCE [LARGE SCALE GENOMIC DNA]</scope>
    <source>
        <strain evidence="8">ATCC 56765 / BCRC 32924 / NRRL 11460 / Rut C-30</strain>
    </source>
</reference>
<dbReference type="OrthoDB" id="5863171at2759"/>
<name>A0A024SIF4_HYPJR</name>
<feature type="compositionally biased region" description="Polar residues" evidence="5">
    <location>
        <begin position="170"/>
        <end position="180"/>
    </location>
</feature>
<evidence type="ECO:0000313" key="7">
    <source>
        <dbReference type="EMBL" id="ETS04506.1"/>
    </source>
</evidence>
<sequence length="490" mass="53464">METPSPVLLNGSRDEDVTMRDSPAAVVGESHPIADLITENGPAPGSALRPSYTPQFSSAAWILSRMRDEQQPAESNLSTGSVAATQAEDGGKDGLTEQHGFSVHDTLPMPLSSAHKAFASVADIIAAGSRLIGVKRKREEGDEGDEKDDFSQNTIALPIPAPTPAVMPSATETPSGALSDSDSRCSKCGEGPLGLQNTLVTCSSCSKSWHQGCVSLTNKEEDPRQISRFTCPSCLRMSDKDTILRTGRHQSETERRRAKNLAALPEGVVPAKPELVGFWAGQASDAALTEYFYGKKKTDLLNVLSFCDQLKPQLLVDIMVSVAKKHPELPIFDSPSWNTKAMSAISVRSKHSHQSKSTTRLRHGHTVLESRIKHKHKVLKKTIKPAPVPVEEESPSTDYQDALPPLWPKAGEGLYAKLCPEDEDRAFLLDENDEEAFSHFGVDKFGKQISIPNRDCFTHQLHPTPRSFMQTKTHHPPLPSPISLSQNANF</sequence>
<dbReference type="PROSITE" id="PS50016">
    <property type="entry name" value="ZF_PHD_2"/>
    <property type="match status" value="1"/>
</dbReference>
<dbReference type="CDD" id="cd15489">
    <property type="entry name" value="PHD_SF"/>
    <property type="match status" value="1"/>
</dbReference>
<dbReference type="InterPro" id="IPR013083">
    <property type="entry name" value="Znf_RING/FYVE/PHD"/>
</dbReference>
<keyword evidence="1" id="KW-0479">Metal-binding</keyword>
<dbReference type="KEGG" id="trr:M419DRAFT_136199"/>
<dbReference type="Proteomes" id="UP000024376">
    <property type="component" value="Unassembled WGS sequence"/>
</dbReference>
<proteinExistence type="predicted"/>
<dbReference type="SUPFAM" id="SSF57903">
    <property type="entry name" value="FYVE/PHD zinc finger"/>
    <property type="match status" value="1"/>
</dbReference>
<evidence type="ECO:0000259" key="6">
    <source>
        <dbReference type="PROSITE" id="PS50016"/>
    </source>
</evidence>
<evidence type="ECO:0000313" key="8">
    <source>
        <dbReference type="Proteomes" id="UP000024376"/>
    </source>
</evidence>
<feature type="region of interest" description="Disordered" evidence="5">
    <location>
        <begin position="159"/>
        <end position="180"/>
    </location>
</feature>
<feature type="compositionally biased region" description="Polar residues" evidence="5">
    <location>
        <begin position="72"/>
        <end position="84"/>
    </location>
</feature>
<gene>
    <name evidence="7" type="ORF">M419DRAFT_136199</name>
</gene>
<keyword evidence="3" id="KW-0862">Zinc</keyword>
<keyword evidence="2 4" id="KW-0863">Zinc-finger</keyword>
<evidence type="ECO:0000256" key="5">
    <source>
        <dbReference type="SAM" id="MobiDB-lite"/>
    </source>
</evidence>
<feature type="region of interest" description="Disordered" evidence="5">
    <location>
        <begin position="66"/>
        <end position="97"/>
    </location>
</feature>
<dbReference type="GO" id="GO:0008270">
    <property type="term" value="F:zinc ion binding"/>
    <property type="evidence" value="ECO:0007669"/>
    <property type="project" value="UniProtKB-KW"/>
</dbReference>
<accession>A0A024SIF4</accession>
<organism evidence="7 8">
    <name type="scientific">Hypocrea jecorina (strain ATCC 56765 / BCRC 32924 / NRRL 11460 / Rut C-30)</name>
    <name type="common">Trichoderma reesei</name>
    <dbReference type="NCBI Taxonomy" id="1344414"/>
    <lineage>
        <taxon>Eukaryota</taxon>
        <taxon>Fungi</taxon>
        <taxon>Dikarya</taxon>
        <taxon>Ascomycota</taxon>
        <taxon>Pezizomycotina</taxon>
        <taxon>Sordariomycetes</taxon>
        <taxon>Hypocreomycetidae</taxon>
        <taxon>Hypocreales</taxon>
        <taxon>Hypocreaceae</taxon>
        <taxon>Trichoderma</taxon>
    </lineage>
</organism>
<dbReference type="InterPro" id="IPR011011">
    <property type="entry name" value="Znf_FYVE_PHD"/>
</dbReference>
<evidence type="ECO:0000256" key="1">
    <source>
        <dbReference type="ARBA" id="ARBA00022723"/>
    </source>
</evidence>
<dbReference type="Pfam" id="PF00628">
    <property type="entry name" value="PHD"/>
    <property type="match status" value="1"/>
</dbReference>
<evidence type="ECO:0000256" key="3">
    <source>
        <dbReference type="ARBA" id="ARBA00022833"/>
    </source>
</evidence>
<protein>
    <recommendedName>
        <fullName evidence="6">PHD-type domain-containing protein</fullName>
    </recommendedName>
</protein>
<feature type="region of interest" description="Disordered" evidence="5">
    <location>
        <begin position="469"/>
        <end position="490"/>
    </location>
</feature>
<feature type="domain" description="PHD-type" evidence="6">
    <location>
        <begin position="182"/>
        <end position="237"/>
    </location>
</feature>
<evidence type="ECO:0000256" key="2">
    <source>
        <dbReference type="ARBA" id="ARBA00022771"/>
    </source>
</evidence>
<evidence type="ECO:0000256" key="4">
    <source>
        <dbReference type="PROSITE-ProRule" id="PRU00146"/>
    </source>
</evidence>
<dbReference type="InterPro" id="IPR019786">
    <property type="entry name" value="Zinc_finger_PHD-type_CS"/>
</dbReference>